<evidence type="ECO:0000313" key="5">
    <source>
        <dbReference type="Proteomes" id="UP000722989"/>
    </source>
</evidence>
<feature type="domain" description="Tyr recombinase" evidence="3">
    <location>
        <begin position="1"/>
        <end position="159"/>
    </location>
</feature>
<name>A0ABX0Y3E1_9ACTN</name>
<evidence type="ECO:0000313" key="4">
    <source>
        <dbReference type="EMBL" id="NJC71930.1"/>
    </source>
</evidence>
<sequence>MSTGTPRRPAIRRGYTAGFTDRSTGDRPDGSRGRRSPTPAPGCPRRRDTRSAALPGELHRHRDRQGANLTFRLVFATTAGTALDRHNVLRAFRPIVRRAGLDPNEWTPRELRHSFVSLLSDKGMRSEDITDLRGHSGMTVTESAYRHHLRPVLLSRAIAMDEILGVEPEPGA</sequence>
<feature type="compositionally biased region" description="Basic and acidic residues" evidence="2">
    <location>
        <begin position="23"/>
        <end position="32"/>
    </location>
</feature>
<dbReference type="EMBL" id="JAATVY010000014">
    <property type="protein sequence ID" value="NJC71930.1"/>
    <property type="molecule type" value="Genomic_DNA"/>
</dbReference>
<organism evidence="4 5">
    <name type="scientific">Planosporangium thailandense</name>
    <dbReference type="NCBI Taxonomy" id="765197"/>
    <lineage>
        <taxon>Bacteria</taxon>
        <taxon>Bacillati</taxon>
        <taxon>Actinomycetota</taxon>
        <taxon>Actinomycetes</taxon>
        <taxon>Micromonosporales</taxon>
        <taxon>Micromonosporaceae</taxon>
        <taxon>Planosporangium</taxon>
    </lineage>
</organism>
<protein>
    <submittedName>
        <fullName evidence="4">Tyrosine-type recombinase/integrase</fullName>
    </submittedName>
</protein>
<dbReference type="InterPro" id="IPR013762">
    <property type="entry name" value="Integrase-like_cat_sf"/>
</dbReference>
<dbReference type="SUPFAM" id="SSF56349">
    <property type="entry name" value="DNA breaking-rejoining enzymes"/>
    <property type="match status" value="1"/>
</dbReference>
<reference evidence="4 5" key="1">
    <citation type="submission" date="2020-03" db="EMBL/GenBank/DDBJ databases">
        <title>WGS of the type strain of Planosporangium spp.</title>
        <authorList>
            <person name="Thawai C."/>
        </authorList>
    </citation>
    <scope>NUCLEOTIDE SEQUENCE [LARGE SCALE GENOMIC DNA]</scope>
    <source>
        <strain evidence="4 5">TBRC 5610</strain>
    </source>
</reference>
<dbReference type="PROSITE" id="PS51898">
    <property type="entry name" value="TYR_RECOMBINASE"/>
    <property type="match status" value="1"/>
</dbReference>
<evidence type="ECO:0000256" key="2">
    <source>
        <dbReference type="SAM" id="MobiDB-lite"/>
    </source>
</evidence>
<dbReference type="InterPro" id="IPR002104">
    <property type="entry name" value="Integrase_catalytic"/>
</dbReference>
<keyword evidence="1" id="KW-0233">DNA recombination</keyword>
<proteinExistence type="predicted"/>
<dbReference type="RefSeq" id="WP_167926869.1">
    <property type="nucleotide sequence ID" value="NZ_JAATVY010000014.1"/>
</dbReference>
<dbReference type="Gene3D" id="1.10.443.10">
    <property type="entry name" value="Intergrase catalytic core"/>
    <property type="match status" value="1"/>
</dbReference>
<accession>A0ABX0Y3E1</accession>
<evidence type="ECO:0000256" key="1">
    <source>
        <dbReference type="ARBA" id="ARBA00023172"/>
    </source>
</evidence>
<dbReference type="InterPro" id="IPR011010">
    <property type="entry name" value="DNA_brk_join_enz"/>
</dbReference>
<dbReference type="Pfam" id="PF00589">
    <property type="entry name" value="Phage_integrase"/>
    <property type="match status" value="1"/>
</dbReference>
<evidence type="ECO:0000259" key="3">
    <source>
        <dbReference type="PROSITE" id="PS51898"/>
    </source>
</evidence>
<comment type="caution">
    <text evidence="4">The sequence shown here is derived from an EMBL/GenBank/DDBJ whole genome shotgun (WGS) entry which is preliminary data.</text>
</comment>
<gene>
    <name evidence="4" type="ORF">HC031_19735</name>
</gene>
<feature type="region of interest" description="Disordered" evidence="2">
    <location>
        <begin position="1"/>
        <end position="63"/>
    </location>
</feature>
<dbReference type="Proteomes" id="UP000722989">
    <property type="component" value="Unassembled WGS sequence"/>
</dbReference>
<keyword evidence="5" id="KW-1185">Reference proteome</keyword>